<dbReference type="EMBL" id="JBHSXL010000009">
    <property type="protein sequence ID" value="MFC6893301.1"/>
    <property type="molecule type" value="Genomic_DNA"/>
</dbReference>
<dbReference type="InterPro" id="IPR011607">
    <property type="entry name" value="MGS-like_dom"/>
</dbReference>
<evidence type="ECO:0000313" key="4">
    <source>
        <dbReference type="EMBL" id="MFC6893301.1"/>
    </source>
</evidence>
<dbReference type="NCBIfam" id="NF003559">
    <property type="entry name" value="PRK05234.1"/>
    <property type="match status" value="1"/>
</dbReference>
<keyword evidence="1" id="KW-0665">Pyrimidine biosynthesis</keyword>
<feature type="compositionally biased region" description="Polar residues" evidence="2">
    <location>
        <begin position="10"/>
        <end position="23"/>
    </location>
</feature>
<dbReference type="PANTHER" id="PTHR30492">
    <property type="entry name" value="METHYLGLYOXAL SYNTHASE"/>
    <property type="match status" value="1"/>
</dbReference>
<dbReference type="Pfam" id="PF02142">
    <property type="entry name" value="MGS"/>
    <property type="match status" value="1"/>
</dbReference>
<dbReference type="InterPro" id="IPR036914">
    <property type="entry name" value="MGS-like_dom_sf"/>
</dbReference>
<protein>
    <submittedName>
        <fullName evidence="4">Methylglyoxal synthase</fullName>
        <ecNumber evidence="4">4.2.3.3</ecNumber>
    </submittedName>
</protein>
<name>A0ABD5UYM8_9EURY</name>
<evidence type="ECO:0000256" key="1">
    <source>
        <dbReference type="ARBA" id="ARBA00022975"/>
    </source>
</evidence>
<accession>A0ABD5UYM8</accession>
<dbReference type="SMART" id="SM00851">
    <property type="entry name" value="MGS"/>
    <property type="match status" value="1"/>
</dbReference>
<dbReference type="SUPFAM" id="SSF52335">
    <property type="entry name" value="Methylglyoxal synthase-like"/>
    <property type="match status" value="1"/>
</dbReference>
<feature type="non-terminal residue" evidence="4">
    <location>
        <position position="1"/>
    </location>
</feature>
<dbReference type="PROSITE" id="PS51855">
    <property type="entry name" value="MGS"/>
    <property type="match status" value="1"/>
</dbReference>
<organism evidence="4 5">
    <name type="scientific">Halopenitus salinus</name>
    <dbReference type="NCBI Taxonomy" id="1198295"/>
    <lineage>
        <taxon>Archaea</taxon>
        <taxon>Methanobacteriati</taxon>
        <taxon>Methanobacteriota</taxon>
        <taxon>Stenosarchaea group</taxon>
        <taxon>Halobacteria</taxon>
        <taxon>Halobacteriales</taxon>
        <taxon>Haloferacaceae</taxon>
        <taxon>Halopenitus</taxon>
    </lineage>
</organism>
<comment type="caution">
    <text evidence="4">The sequence shown here is derived from an EMBL/GenBank/DDBJ whole genome shotgun (WGS) entry which is preliminary data.</text>
</comment>
<dbReference type="GO" id="GO:0008929">
    <property type="term" value="F:methylglyoxal synthase activity"/>
    <property type="evidence" value="ECO:0007669"/>
    <property type="project" value="UniProtKB-EC"/>
</dbReference>
<dbReference type="AlphaFoldDB" id="A0ABD5UYM8"/>
<dbReference type="CDD" id="cd01422">
    <property type="entry name" value="MGS"/>
    <property type="match status" value="1"/>
</dbReference>
<dbReference type="PANTHER" id="PTHR30492:SF0">
    <property type="entry name" value="METHYLGLYOXAL SYNTHASE"/>
    <property type="match status" value="1"/>
</dbReference>
<dbReference type="EC" id="4.2.3.3" evidence="4"/>
<keyword evidence="5" id="KW-1185">Reference proteome</keyword>
<sequence>GDRSGVTAPAVSNGTRAETSMSLRENRRGGMRIALIAHDDEKPEMIAFANEHEEILAEHDLIATGTTGGRLNDETDLEVTPLESGPLGGDLMIGSAVANDACDAVFFFRDPMTAQPHEPDITALLRICDVRDVPLATNRSSATALLCGLDAAVE</sequence>
<keyword evidence="4" id="KW-0456">Lyase</keyword>
<evidence type="ECO:0000313" key="5">
    <source>
        <dbReference type="Proteomes" id="UP001596296"/>
    </source>
</evidence>
<evidence type="ECO:0000256" key="2">
    <source>
        <dbReference type="SAM" id="MobiDB-lite"/>
    </source>
</evidence>
<feature type="region of interest" description="Disordered" evidence="2">
    <location>
        <begin position="1"/>
        <end position="24"/>
    </location>
</feature>
<evidence type="ECO:0000259" key="3">
    <source>
        <dbReference type="PROSITE" id="PS51855"/>
    </source>
</evidence>
<dbReference type="Proteomes" id="UP001596296">
    <property type="component" value="Unassembled WGS sequence"/>
</dbReference>
<feature type="domain" description="MGS-like" evidence="3">
    <location>
        <begin position="21"/>
        <end position="154"/>
    </location>
</feature>
<dbReference type="GO" id="GO:0006221">
    <property type="term" value="P:pyrimidine nucleotide biosynthetic process"/>
    <property type="evidence" value="ECO:0007669"/>
    <property type="project" value="UniProtKB-KW"/>
</dbReference>
<dbReference type="NCBIfam" id="TIGR00160">
    <property type="entry name" value="MGSA"/>
    <property type="match status" value="1"/>
</dbReference>
<reference evidence="4 5" key="1">
    <citation type="journal article" date="2019" name="Int. J. Syst. Evol. Microbiol.">
        <title>The Global Catalogue of Microorganisms (GCM) 10K type strain sequencing project: providing services to taxonomists for standard genome sequencing and annotation.</title>
        <authorList>
            <consortium name="The Broad Institute Genomics Platform"/>
            <consortium name="The Broad Institute Genome Sequencing Center for Infectious Disease"/>
            <person name="Wu L."/>
            <person name="Ma J."/>
        </authorList>
    </citation>
    <scope>NUCLEOTIDE SEQUENCE [LARGE SCALE GENOMIC DNA]</scope>
    <source>
        <strain evidence="4 5">SKJ47</strain>
    </source>
</reference>
<proteinExistence type="inferred from homology"/>
<dbReference type="HAMAP" id="MF_00549">
    <property type="entry name" value="Methylglyoxal_synth"/>
    <property type="match status" value="1"/>
</dbReference>
<gene>
    <name evidence="4" type="ORF">ACFQE9_11900</name>
</gene>
<dbReference type="InterPro" id="IPR004363">
    <property type="entry name" value="Methylgl_synth"/>
</dbReference>
<dbReference type="RefSeq" id="WP_379744754.1">
    <property type="nucleotide sequence ID" value="NZ_JBHSXL010000009.1"/>
</dbReference>
<dbReference type="Gene3D" id="3.40.50.1380">
    <property type="entry name" value="Methylglyoxal synthase-like domain"/>
    <property type="match status" value="1"/>
</dbReference>